<protein>
    <recommendedName>
        <fullName evidence="2">Nucleolus and neural progenitor protein-like N-terminal domain-containing protein</fullName>
    </recommendedName>
</protein>
<dbReference type="InterPro" id="IPR027951">
    <property type="entry name" value="Nepro_N"/>
</dbReference>
<sequence length="531" mass="61232">MELWNIKNLQAPPTTTFKTSVTDIMPLRKHFQNALEYFENLNILEQEAALLSRCIYRMKTKLRTDKGLKSMEKLNRALLQFKYLNMCTVLSDFMCLLPDEESSELYVPSRNMLDYVLVRLQGVTCLMLRAIETAHVAATSMGSRICIGHLWKVALIVLAVVSRISFICRDIMKLCCDFYRNIKSIRNLLKNTGTNWLPDEYDLPECLATWLNIDWILKEMPASYKVEPKIPFLDLVDSSDIEECGSYIAIKDNLDEIVDITDNDKSKAKEDITKPDIDSEDDSIDCNLHVTEINKGVKCNYNKDKHEEIARTSYTCVRDDVNDVIHISDNDNLESIAEVRESNELKQLTKNDNRGHVVSSSLLHINQLRNTVINFTPANELCEISAASTETGQLRPNIKKERKKKSKLSKKENEHETMNAKHVACCKEEERMENENKVIKTTSKKLKKKDKINKNFAQIINNLNSIKKLKNFMSNLEDFNLLEGSHKVDKLQLAMLRKLIKKYTHRAKKELISNSECVKKAKKILKLTFKK</sequence>
<evidence type="ECO:0000259" key="2">
    <source>
        <dbReference type="Pfam" id="PF14780"/>
    </source>
</evidence>
<dbReference type="PANTHER" id="PTHR34761">
    <property type="entry name" value="NUCLEOLUS AND NEURAL PROGENITOR PROTEIN"/>
    <property type="match status" value="1"/>
</dbReference>
<dbReference type="GO" id="GO:0005634">
    <property type="term" value="C:nucleus"/>
    <property type="evidence" value="ECO:0007669"/>
    <property type="project" value="TreeGrafter"/>
</dbReference>
<comment type="caution">
    <text evidence="3">The sequence shown here is derived from an EMBL/GenBank/DDBJ whole genome shotgun (WGS) entry which is preliminary data.</text>
</comment>
<reference evidence="3 4" key="1">
    <citation type="journal article" date="2024" name="BMC Genomics">
        <title>De novo assembly and annotation of Popillia japonica's genome with initial clues to its potential as an invasive pest.</title>
        <authorList>
            <person name="Cucini C."/>
            <person name="Boschi S."/>
            <person name="Funari R."/>
            <person name="Cardaioli E."/>
            <person name="Iannotti N."/>
            <person name="Marturano G."/>
            <person name="Paoli F."/>
            <person name="Bruttini M."/>
            <person name="Carapelli A."/>
            <person name="Frati F."/>
            <person name="Nardi F."/>
        </authorList>
    </citation>
    <scope>NUCLEOTIDE SEQUENCE [LARGE SCALE GENOMIC DNA]</scope>
    <source>
        <strain evidence="3">DMR45628</strain>
    </source>
</reference>
<keyword evidence="4" id="KW-1185">Reference proteome</keyword>
<name>A0AAW1LWA3_POPJA</name>
<accession>A0AAW1LWA3</accession>
<dbReference type="GO" id="GO:0045747">
    <property type="term" value="P:positive regulation of Notch signaling pathway"/>
    <property type="evidence" value="ECO:0007669"/>
    <property type="project" value="TreeGrafter"/>
</dbReference>
<feature type="region of interest" description="Disordered" evidence="1">
    <location>
        <begin position="392"/>
        <end position="420"/>
    </location>
</feature>
<organism evidence="3 4">
    <name type="scientific">Popillia japonica</name>
    <name type="common">Japanese beetle</name>
    <dbReference type="NCBI Taxonomy" id="7064"/>
    <lineage>
        <taxon>Eukaryota</taxon>
        <taxon>Metazoa</taxon>
        <taxon>Ecdysozoa</taxon>
        <taxon>Arthropoda</taxon>
        <taxon>Hexapoda</taxon>
        <taxon>Insecta</taxon>
        <taxon>Pterygota</taxon>
        <taxon>Neoptera</taxon>
        <taxon>Endopterygota</taxon>
        <taxon>Coleoptera</taxon>
        <taxon>Polyphaga</taxon>
        <taxon>Scarabaeiformia</taxon>
        <taxon>Scarabaeidae</taxon>
        <taxon>Rutelinae</taxon>
        <taxon>Popillia</taxon>
    </lineage>
</organism>
<feature type="compositionally biased region" description="Basic and acidic residues" evidence="1">
    <location>
        <begin position="409"/>
        <end position="420"/>
    </location>
</feature>
<dbReference type="PANTHER" id="PTHR34761:SF1">
    <property type="entry name" value="NUCLEOLUS AND NEURAL PROGENITOR PROTEIN"/>
    <property type="match status" value="1"/>
</dbReference>
<dbReference type="Pfam" id="PF14780">
    <property type="entry name" value="NEPRO_N"/>
    <property type="match status" value="1"/>
</dbReference>
<gene>
    <name evidence="3" type="ORF">QE152_g9811</name>
</gene>
<dbReference type="EMBL" id="JASPKY010000086">
    <property type="protein sequence ID" value="KAK9738506.1"/>
    <property type="molecule type" value="Genomic_DNA"/>
</dbReference>
<evidence type="ECO:0000313" key="3">
    <source>
        <dbReference type="EMBL" id="KAK9738506.1"/>
    </source>
</evidence>
<evidence type="ECO:0000313" key="4">
    <source>
        <dbReference type="Proteomes" id="UP001458880"/>
    </source>
</evidence>
<proteinExistence type="predicted"/>
<dbReference type="InterPro" id="IPR052835">
    <property type="entry name" value="Nepro"/>
</dbReference>
<dbReference type="Proteomes" id="UP001458880">
    <property type="component" value="Unassembled WGS sequence"/>
</dbReference>
<feature type="domain" description="Nucleolus and neural progenitor protein-like N-terminal" evidence="2">
    <location>
        <begin position="4"/>
        <end position="181"/>
    </location>
</feature>
<evidence type="ECO:0000256" key="1">
    <source>
        <dbReference type="SAM" id="MobiDB-lite"/>
    </source>
</evidence>
<dbReference type="AlphaFoldDB" id="A0AAW1LWA3"/>